<evidence type="ECO:0000313" key="4">
    <source>
        <dbReference type="Proteomes" id="UP000252884"/>
    </source>
</evidence>
<evidence type="ECO:0000313" key="3">
    <source>
        <dbReference type="EMBL" id="RCW71381.1"/>
    </source>
</evidence>
<dbReference type="GO" id="GO:0005737">
    <property type="term" value="C:cytoplasm"/>
    <property type="evidence" value="ECO:0007669"/>
    <property type="project" value="TreeGrafter"/>
</dbReference>
<dbReference type="PANTHER" id="PTHR13325:SF3">
    <property type="entry name" value="MEMBRANE-BOUND TRANSCRIPTION FACTOR SITE-2 PROTEASE"/>
    <property type="match status" value="1"/>
</dbReference>
<keyword evidence="3" id="KW-0378">Hydrolase</keyword>
<comment type="caution">
    <text evidence="3">The sequence shown here is derived from an EMBL/GenBank/DDBJ whole genome shotgun (WGS) entry which is preliminary data.</text>
</comment>
<keyword evidence="4" id="KW-1185">Reference proteome</keyword>
<evidence type="ECO:0000256" key="2">
    <source>
        <dbReference type="SAM" id="Phobius"/>
    </source>
</evidence>
<dbReference type="SUPFAM" id="SSF111369">
    <property type="entry name" value="HlyD-like secretion proteins"/>
    <property type="match status" value="1"/>
</dbReference>
<proteinExistence type="predicted"/>
<dbReference type="AlphaFoldDB" id="A0A368XTS1"/>
<dbReference type="EMBL" id="QPJK01000004">
    <property type="protein sequence ID" value="RCW71381.1"/>
    <property type="molecule type" value="Genomic_DNA"/>
</dbReference>
<keyword evidence="2" id="KW-0812">Transmembrane</keyword>
<dbReference type="Gene3D" id="1.10.10.1150">
    <property type="entry name" value="Coenzyme PQQ synthesis protein D (PqqD)"/>
    <property type="match status" value="1"/>
</dbReference>
<dbReference type="GO" id="GO:0004222">
    <property type="term" value="F:metalloendopeptidase activity"/>
    <property type="evidence" value="ECO:0007669"/>
    <property type="project" value="InterPro"/>
</dbReference>
<feature type="transmembrane region" description="Helical" evidence="2">
    <location>
        <begin position="151"/>
        <end position="176"/>
    </location>
</feature>
<dbReference type="OrthoDB" id="9759690at2"/>
<protein>
    <submittedName>
        <fullName evidence="3">Putative peptide zinc metalloprotease protein</fullName>
    </submittedName>
</protein>
<keyword evidence="2" id="KW-0472">Membrane</keyword>
<dbReference type="GO" id="GO:0031293">
    <property type="term" value="P:membrane protein intracellular domain proteolysis"/>
    <property type="evidence" value="ECO:0007669"/>
    <property type="project" value="TreeGrafter"/>
</dbReference>
<feature type="transmembrane region" description="Helical" evidence="2">
    <location>
        <begin position="229"/>
        <end position="249"/>
    </location>
</feature>
<organism evidence="3 4">
    <name type="scientific">Pseudorhodoferax soli</name>
    <dbReference type="NCBI Taxonomy" id="545864"/>
    <lineage>
        <taxon>Bacteria</taxon>
        <taxon>Pseudomonadati</taxon>
        <taxon>Pseudomonadota</taxon>
        <taxon>Betaproteobacteria</taxon>
        <taxon>Burkholderiales</taxon>
        <taxon>Comamonadaceae</taxon>
    </lineage>
</organism>
<sequence length="724" mass="79595">MGQEFQSAHWYRVSAVRPRLAPELRAQRQTIRGTAWYVLFDPLNQRTHRLTPEAWFVVSRMDGRHTVEQLWQAAVDALGEKAPPQDELIQLLSQLHEADALASDAMPDMDDQLRRRDRQRRQQWLRNLKNPMALRFRLWDPDSFLTRTLPAVAWLLGPVGALLWLAVVLPAGVLAWQNWGEIAGNASDALLSATSLLTMAVVYPGVKFIHEMSHAYAARRHGAEVHDMGLMFLVFAPVPYVDASGSAAFPRRSQRALVAGIGMLAELFLAALALWVWLAVEPGLVRSLAFSTMVLGGLSTLLFNGNPLLRFDGYFVLCDAIEVPNLAQRSNAFWIWLIKRHAFGLEQSRQPEMVAGEGKWLAAYAPLSLAYRLSITLGIAIFLGQEYLYLGLAIGIWGMLTQFVWPLLKGLRWLWAGTDLVGRRLRPAVVTTVFVGLAALGLLGIPAPRSSYAQGVVWPAESAQLRAGESGFVAAVRGAPGQAVGEGALVLALTNDQLERDLETAKAREDQARARWQAALAATRTRVDAAGARVELAVATAALHQAEDEHQHALRKQAGLRVVAQRDGVLALPLAADLPGRWLRKGENVGHLRTDDAPTVRVVVTQDDIDGVRAGPERIQVRLAGDLGQTVPAQLVREVPGGDNSLPSMALALEHGGTVAVDPRQSEEPRALNRVFQFDLALPQTVGAARIGERAHVRFVLDDEPLGLQGWRRLRQLLLSKLTL</sequence>
<dbReference type="PANTHER" id="PTHR13325">
    <property type="entry name" value="PROTEASE M50 MEMBRANE-BOUND TRANSCRIPTION FACTOR SITE 2 PROTEASE"/>
    <property type="match status" value="1"/>
</dbReference>
<reference evidence="3 4" key="1">
    <citation type="submission" date="2018-07" db="EMBL/GenBank/DDBJ databases">
        <title>Genomic Encyclopedia of Type Strains, Phase IV (KMG-IV): sequencing the most valuable type-strain genomes for metagenomic binning, comparative biology and taxonomic classification.</title>
        <authorList>
            <person name="Goeker M."/>
        </authorList>
    </citation>
    <scope>NUCLEOTIDE SEQUENCE [LARGE SCALE GENOMIC DNA]</scope>
    <source>
        <strain evidence="3 4">DSM 21634</strain>
    </source>
</reference>
<dbReference type="InterPro" id="IPR001193">
    <property type="entry name" value="MBTPS2"/>
</dbReference>
<feature type="transmembrane region" description="Helical" evidence="2">
    <location>
        <begin position="188"/>
        <end position="209"/>
    </location>
</feature>
<dbReference type="GO" id="GO:0016020">
    <property type="term" value="C:membrane"/>
    <property type="evidence" value="ECO:0007669"/>
    <property type="project" value="InterPro"/>
</dbReference>
<feature type="transmembrane region" description="Helical" evidence="2">
    <location>
        <begin position="361"/>
        <end position="382"/>
    </location>
</feature>
<feature type="transmembrane region" description="Helical" evidence="2">
    <location>
        <begin position="388"/>
        <end position="408"/>
    </location>
</feature>
<keyword evidence="3" id="KW-0645">Protease</keyword>
<accession>A0A368XTS1</accession>
<keyword evidence="1" id="KW-0175">Coiled coil</keyword>
<keyword evidence="2" id="KW-1133">Transmembrane helix</keyword>
<feature type="coiled-coil region" evidence="1">
    <location>
        <begin position="495"/>
        <end position="556"/>
    </location>
</feature>
<evidence type="ECO:0000256" key="1">
    <source>
        <dbReference type="SAM" id="Coils"/>
    </source>
</evidence>
<keyword evidence="3" id="KW-0482">Metalloprotease</keyword>
<feature type="transmembrane region" description="Helical" evidence="2">
    <location>
        <begin position="428"/>
        <end position="447"/>
    </location>
</feature>
<name>A0A368XTS1_9BURK</name>
<dbReference type="Proteomes" id="UP000252884">
    <property type="component" value="Unassembled WGS sequence"/>
</dbReference>
<feature type="transmembrane region" description="Helical" evidence="2">
    <location>
        <begin position="284"/>
        <end position="303"/>
    </location>
</feature>
<feature type="transmembrane region" description="Helical" evidence="2">
    <location>
        <begin position="256"/>
        <end position="278"/>
    </location>
</feature>
<dbReference type="InterPro" id="IPR041881">
    <property type="entry name" value="PqqD_sf"/>
</dbReference>
<dbReference type="RefSeq" id="WP_114468617.1">
    <property type="nucleotide sequence ID" value="NZ_QPJK01000004.1"/>
</dbReference>
<gene>
    <name evidence="3" type="ORF">DES41_104200</name>
</gene>